<sequence>MSQSLMGRAYPDYVFMHRTSALIMYETSRIAKGEQMLLRIMQQQVSYATAPNPGLDLITCRFE</sequence>
<reference evidence="1 2" key="1">
    <citation type="journal article" date="2023" name="Elife">
        <title>Identification of key yeast species and microbe-microbe interactions impacting larval growth of Drosophila in the wild.</title>
        <authorList>
            <person name="Mure A."/>
            <person name="Sugiura Y."/>
            <person name="Maeda R."/>
            <person name="Honda K."/>
            <person name="Sakurai N."/>
            <person name="Takahashi Y."/>
            <person name="Watada M."/>
            <person name="Katoh T."/>
            <person name="Gotoh A."/>
            <person name="Gotoh Y."/>
            <person name="Taniguchi I."/>
            <person name="Nakamura K."/>
            <person name="Hayashi T."/>
            <person name="Katayama T."/>
            <person name="Uemura T."/>
            <person name="Hattori Y."/>
        </authorList>
    </citation>
    <scope>NUCLEOTIDE SEQUENCE [LARGE SCALE GENOMIC DNA]</scope>
    <source>
        <strain evidence="1 2">SB-73</strain>
    </source>
</reference>
<comment type="caution">
    <text evidence="1">The sequence shown here is derived from an EMBL/GenBank/DDBJ whole genome shotgun (WGS) entry which is preliminary data.</text>
</comment>
<keyword evidence="2" id="KW-1185">Reference proteome</keyword>
<dbReference type="EMBL" id="BTGC01000008">
    <property type="protein sequence ID" value="GMM51792.1"/>
    <property type="molecule type" value="Genomic_DNA"/>
</dbReference>
<organism evidence="1 2">
    <name type="scientific">Starmerella bacillaris</name>
    <name type="common">Yeast</name>
    <name type="synonym">Candida zemplinina</name>
    <dbReference type="NCBI Taxonomy" id="1247836"/>
    <lineage>
        <taxon>Eukaryota</taxon>
        <taxon>Fungi</taxon>
        <taxon>Dikarya</taxon>
        <taxon>Ascomycota</taxon>
        <taxon>Saccharomycotina</taxon>
        <taxon>Dipodascomycetes</taxon>
        <taxon>Dipodascales</taxon>
        <taxon>Trichomonascaceae</taxon>
        <taxon>Starmerella</taxon>
    </lineage>
</organism>
<name>A0AAV5RL38_STABA</name>
<gene>
    <name evidence="1" type="ORF">DASB73_027550</name>
</gene>
<protein>
    <submittedName>
        <fullName evidence="1">Uncharacterized protein</fullName>
    </submittedName>
</protein>
<dbReference type="AlphaFoldDB" id="A0AAV5RL38"/>
<proteinExistence type="predicted"/>
<evidence type="ECO:0000313" key="2">
    <source>
        <dbReference type="Proteomes" id="UP001362899"/>
    </source>
</evidence>
<dbReference type="Proteomes" id="UP001362899">
    <property type="component" value="Unassembled WGS sequence"/>
</dbReference>
<evidence type="ECO:0000313" key="1">
    <source>
        <dbReference type="EMBL" id="GMM51792.1"/>
    </source>
</evidence>
<accession>A0AAV5RL38</accession>